<dbReference type="InterPro" id="IPR036259">
    <property type="entry name" value="MFS_trans_sf"/>
</dbReference>
<name>C8VLI0_EMENI</name>
<feature type="transmembrane region" description="Helical" evidence="8">
    <location>
        <begin position="361"/>
        <end position="382"/>
    </location>
</feature>
<dbReference type="HOGENOM" id="CLU_001265_0_5_1"/>
<feature type="transmembrane region" description="Helical" evidence="8">
    <location>
        <begin position="199"/>
        <end position="223"/>
    </location>
</feature>
<dbReference type="InterPro" id="IPR011701">
    <property type="entry name" value="MFS"/>
</dbReference>
<organism evidence="10 11">
    <name type="scientific">Emericella nidulans (strain FGSC A4 / ATCC 38163 / CBS 112.46 / NRRL 194 / M139)</name>
    <name type="common">Aspergillus nidulans</name>
    <dbReference type="NCBI Taxonomy" id="227321"/>
    <lineage>
        <taxon>Eukaryota</taxon>
        <taxon>Fungi</taxon>
        <taxon>Dikarya</taxon>
        <taxon>Ascomycota</taxon>
        <taxon>Pezizomycotina</taxon>
        <taxon>Eurotiomycetes</taxon>
        <taxon>Eurotiomycetidae</taxon>
        <taxon>Eurotiales</taxon>
        <taxon>Aspergillaceae</taxon>
        <taxon>Aspergillus</taxon>
        <taxon>Aspergillus subgen. Nidulantes</taxon>
    </lineage>
</organism>
<dbReference type="RefSeq" id="XP_050468600.1">
    <property type="nucleotide sequence ID" value="XM_050612714.1"/>
</dbReference>
<evidence type="ECO:0000259" key="9">
    <source>
        <dbReference type="PROSITE" id="PS50850"/>
    </source>
</evidence>
<evidence type="ECO:0000256" key="7">
    <source>
        <dbReference type="SAM" id="MobiDB-lite"/>
    </source>
</evidence>
<dbReference type="VEuPathDB" id="FungiDB:AN11153"/>
<dbReference type="PANTHER" id="PTHR43791:SF40">
    <property type="entry name" value="THIAMINE PATHWAY TRANSPORTER THI73"/>
    <property type="match status" value="1"/>
</dbReference>
<evidence type="ECO:0000313" key="11">
    <source>
        <dbReference type="Proteomes" id="UP000000560"/>
    </source>
</evidence>
<dbReference type="EMBL" id="BN001307">
    <property type="protein sequence ID" value="CBF84634.1"/>
    <property type="molecule type" value="Genomic_DNA"/>
</dbReference>
<dbReference type="PROSITE" id="PS50850">
    <property type="entry name" value="MFS"/>
    <property type="match status" value="1"/>
</dbReference>
<comment type="similarity">
    <text evidence="6">Belongs to the major facilitator superfamily. Allantoate permease family.</text>
</comment>
<keyword evidence="5 8" id="KW-0472">Membrane</keyword>
<dbReference type="KEGG" id="ani:ANIA_11153"/>
<dbReference type="OMA" id="SWRIMFV"/>
<dbReference type="InParanoid" id="C8VLI0"/>
<evidence type="ECO:0000256" key="3">
    <source>
        <dbReference type="ARBA" id="ARBA00022692"/>
    </source>
</evidence>
<dbReference type="eggNOG" id="KOG2533">
    <property type="taxonomic scope" value="Eukaryota"/>
</dbReference>
<dbReference type="PANTHER" id="PTHR43791">
    <property type="entry name" value="PERMEASE-RELATED"/>
    <property type="match status" value="1"/>
</dbReference>
<feature type="transmembrane region" description="Helical" evidence="8">
    <location>
        <begin position="428"/>
        <end position="448"/>
    </location>
</feature>
<dbReference type="GO" id="GO:0016020">
    <property type="term" value="C:membrane"/>
    <property type="evidence" value="ECO:0000318"/>
    <property type="project" value="GO_Central"/>
</dbReference>
<dbReference type="OrthoDB" id="6730379at2759"/>
<feature type="transmembrane region" description="Helical" evidence="8">
    <location>
        <begin position="307"/>
        <end position="328"/>
    </location>
</feature>
<feature type="transmembrane region" description="Helical" evidence="8">
    <location>
        <begin position="270"/>
        <end position="295"/>
    </location>
</feature>
<dbReference type="GO" id="GO:0022857">
    <property type="term" value="F:transmembrane transporter activity"/>
    <property type="evidence" value="ECO:0000318"/>
    <property type="project" value="GO_Central"/>
</dbReference>
<proteinExistence type="inferred from homology"/>
<reference evidence="11" key="1">
    <citation type="journal article" date="2005" name="Nature">
        <title>Sequencing of Aspergillus nidulans and comparative analysis with A. fumigatus and A. oryzae.</title>
        <authorList>
            <person name="Galagan J.E."/>
            <person name="Calvo S.E."/>
            <person name="Cuomo C."/>
            <person name="Ma L.J."/>
            <person name="Wortman J.R."/>
            <person name="Batzoglou S."/>
            <person name="Lee S.I."/>
            <person name="Basturkmen M."/>
            <person name="Spevak C.C."/>
            <person name="Clutterbuck J."/>
            <person name="Kapitonov V."/>
            <person name="Jurka J."/>
            <person name="Scazzocchio C."/>
            <person name="Farman M."/>
            <person name="Butler J."/>
            <person name="Purcell S."/>
            <person name="Harris S."/>
            <person name="Braus G.H."/>
            <person name="Draht O."/>
            <person name="Busch S."/>
            <person name="D'Enfert C."/>
            <person name="Bouchier C."/>
            <person name="Goldman G.H."/>
            <person name="Bell-Pedersen D."/>
            <person name="Griffiths-Jones S."/>
            <person name="Doonan J.H."/>
            <person name="Yu J."/>
            <person name="Vienken K."/>
            <person name="Pain A."/>
            <person name="Freitag M."/>
            <person name="Selker E.U."/>
            <person name="Archer D.B."/>
            <person name="Penalva M.A."/>
            <person name="Oakley B.R."/>
            <person name="Momany M."/>
            <person name="Tanaka T."/>
            <person name="Kumagai T."/>
            <person name="Asai K."/>
            <person name="Machida M."/>
            <person name="Nierman W.C."/>
            <person name="Denning D.W."/>
            <person name="Caddick M."/>
            <person name="Hynes M."/>
            <person name="Paoletti M."/>
            <person name="Fischer R."/>
            <person name="Miller B."/>
            <person name="Dyer P."/>
            <person name="Sachs M.S."/>
            <person name="Osmani S.A."/>
            <person name="Birren B.W."/>
        </authorList>
    </citation>
    <scope>NUCLEOTIDE SEQUENCE [LARGE SCALE GENOMIC DNA]</scope>
    <source>
        <strain evidence="11">FGSC A4 / ATCC 38163 / CBS 112.46 / NRRL 194 / M139</strain>
    </source>
</reference>
<reference evidence="11" key="2">
    <citation type="journal article" date="2009" name="Fungal Genet. Biol.">
        <title>The 2008 update of the Aspergillus nidulans genome annotation: a community effort.</title>
        <authorList>
            <person name="Wortman J.R."/>
            <person name="Gilsenan J.M."/>
            <person name="Joardar V."/>
            <person name="Deegan J."/>
            <person name="Clutterbuck J."/>
            <person name="Andersen M.R."/>
            <person name="Archer D."/>
            <person name="Bencina M."/>
            <person name="Braus G."/>
            <person name="Coutinho P."/>
            <person name="von Dohren H."/>
            <person name="Doonan J."/>
            <person name="Driessen A.J."/>
            <person name="Durek P."/>
            <person name="Espeso E."/>
            <person name="Fekete E."/>
            <person name="Flipphi M."/>
            <person name="Estrada C.G."/>
            <person name="Geysens S."/>
            <person name="Goldman G."/>
            <person name="de Groot P.W."/>
            <person name="Hansen K."/>
            <person name="Harris S.D."/>
            <person name="Heinekamp T."/>
            <person name="Helmstaedt K."/>
            <person name="Henrissat B."/>
            <person name="Hofmann G."/>
            <person name="Homan T."/>
            <person name="Horio T."/>
            <person name="Horiuchi H."/>
            <person name="James S."/>
            <person name="Jones M."/>
            <person name="Karaffa L."/>
            <person name="Karanyi Z."/>
            <person name="Kato M."/>
            <person name="Keller N."/>
            <person name="Kelly D.E."/>
            <person name="Kiel J.A."/>
            <person name="Kim J.M."/>
            <person name="van der Klei I.J."/>
            <person name="Klis F.M."/>
            <person name="Kovalchuk A."/>
            <person name="Krasevec N."/>
            <person name="Kubicek C.P."/>
            <person name="Liu B."/>
            <person name="Maccabe A."/>
            <person name="Meyer V."/>
            <person name="Mirabito P."/>
            <person name="Miskei M."/>
            <person name="Mos M."/>
            <person name="Mullins J."/>
            <person name="Nelson D.R."/>
            <person name="Nielsen J."/>
            <person name="Oakley B.R."/>
            <person name="Osmani S.A."/>
            <person name="Pakula T."/>
            <person name="Paszewski A."/>
            <person name="Paulsen I."/>
            <person name="Pilsyk S."/>
            <person name="Pocsi I."/>
            <person name="Punt P.J."/>
            <person name="Ram A.F."/>
            <person name="Ren Q."/>
            <person name="Robellet X."/>
            <person name="Robson G."/>
            <person name="Seiboth B."/>
            <person name="van Solingen P."/>
            <person name="Specht T."/>
            <person name="Sun J."/>
            <person name="Taheri-Talesh N."/>
            <person name="Takeshita N."/>
            <person name="Ussery D."/>
            <person name="vanKuyk P.A."/>
            <person name="Visser H."/>
            <person name="van de Vondervoort P.J."/>
            <person name="de Vries R.P."/>
            <person name="Walton J."/>
            <person name="Xiang X."/>
            <person name="Xiong Y."/>
            <person name="Zeng A.P."/>
            <person name="Brandt B.W."/>
            <person name="Cornell M.J."/>
            <person name="van den Hondel C.A."/>
            <person name="Visser J."/>
            <person name="Oliver S.G."/>
            <person name="Turner G."/>
        </authorList>
    </citation>
    <scope>GENOME REANNOTATION</scope>
    <source>
        <strain evidence="11">FGSC A4 / ATCC 38163 / CBS 112.46 / NRRL 194 / M139</strain>
    </source>
</reference>
<gene>
    <name evidence="10" type="ORF">ANIA_11153</name>
</gene>
<keyword evidence="4 8" id="KW-1133">Transmembrane helix</keyword>
<dbReference type="GeneID" id="2868233"/>
<feature type="transmembrane region" description="Helical" evidence="8">
    <location>
        <begin position="40"/>
        <end position="58"/>
    </location>
</feature>
<comment type="subcellular location">
    <subcellularLocation>
        <location evidence="1">Membrane</location>
        <topology evidence="1">Multi-pass membrane protein</topology>
    </subcellularLocation>
</comment>
<evidence type="ECO:0000256" key="5">
    <source>
        <dbReference type="ARBA" id="ARBA00023136"/>
    </source>
</evidence>
<dbReference type="FunFam" id="1.20.1250.20:FF:000064">
    <property type="entry name" value="MFS allantoate transporter"/>
    <property type="match status" value="1"/>
</dbReference>
<feature type="compositionally biased region" description="Polar residues" evidence="7">
    <location>
        <begin position="8"/>
        <end position="17"/>
    </location>
</feature>
<dbReference type="Pfam" id="PF07690">
    <property type="entry name" value="MFS_1"/>
    <property type="match status" value="1"/>
</dbReference>
<evidence type="ECO:0000256" key="4">
    <source>
        <dbReference type="ARBA" id="ARBA00022989"/>
    </source>
</evidence>
<evidence type="ECO:0000256" key="6">
    <source>
        <dbReference type="ARBA" id="ARBA00037968"/>
    </source>
</evidence>
<dbReference type="Gene3D" id="1.20.1250.20">
    <property type="entry name" value="MFS general substrate transporter like domains"/>
    <property type="match status" value="1"/>
</dbReference>
<keyword evidence="2" id="KW-0813">Transport</keyword>
<sequence length="487" mass="52900">MDSKEQDNNLNHDNPTLNDIFEEHEPTSDTSLLRRIDVRILPIMFLAYFLQFLDKVCLNYANVMGIQDELSMSGNDFSWLATAFFIAYAVAEVPQGYLLQKYPVTKVLAANIFIWGVMLCCSAAVQNYAGLLALRVLLGTAEAVIAPALTIYTSMWYTPAEASPRFGLWYCGLGTGQILGGLISFGAQHASSSQSFSGWRIMFLVIGFANIAVSLLVLVVLPVSPETASFLSPDAKTRIFHRLKSAVTGGLGNKTFHAPSVLTTLGDPQTWLLCLLTILVTIPSGLIVTFSSILIKGFGYTSKESALLNMPSGVVSILSILLSTYAVAKGYSRWLAIDLLLVPTLLGSCLMSFLPKSNQAGLLVGIYMVNTTVAPLILIFAWTGANFKGYTGKVTGCAFISAAFSIANIIGPQTFQARDAPEYLPAKVTIVVANAAAIAVSTALRLLYGSRNREAERLGALVSAKSWMEKRVVRQVEEEETGFRYIY</sequence>
<dbReference type="Proteomes" id="UP000000560">
    <property type="component" value="Chromosome VII"/>
</dbReference>
<evidence type="ECO:0000256" key="8">
    <source>
        <dbReference type="SAM" id="Phobius"/>
    </source>
</evidence>
<accession>C8VLI0</accession>
<keyword evidence="11" id="KW-1185">Reference proteome</keyword>
<evidence type="ECO:0000256" key="2">
    <source>
        <dbReference type="ARBA" id="ARBA00022448"/>
    </source>
</evidence>
<evidence type="ECO:0000256" key="1">
    <source>
        <dbReference type="ARBA" id="ARBA00004141"/>
    </source>
</evidence>
<dbReference type="AlphaFoldDB" id="C8VLI0"/>
<keyword evidence="3 8" id="KW-0812">Transmembrane</keyword>
<feature type="transmembrane region" description="Helical" evidence="8">
    <location>
        <begin position="167"/>
        <end position="187"/>
    </location>
</feature>
<feature type="region of interest" description="Disordered" evidence="7">
    <location>
        <begin position="1"/>
        <end position="22"/>
    </location>
</feature>
<feature type="domain" description="Major facilitator superfamily (MFS) profile" evidence="9">
    <location>
        <begin position="40"/>
        <end position="451"/>
    </location>
</feature>
<dbReference type="FunCoup" id="C8VLI0">
    <property type="interactions" value="124"/>
</dbReference>
<feature type="transmembrane region" description="Helical" evidence="8">
    <location>
        <begin position="104"/>
        <end position="125"/>
    </location>
</feature>
<dbReference type="InterPro" id="IPR020846">
    <property type="entry name" value="MFS_dom"/>
</dbReference>
<dbReference type="SUPFAM" id="SSF103473">
    <property type="entry name" value="MFS general substrate transporter"/>
    <property type="match status" value="1"/>
</dbReference>
<evidence type="ECO:0000313" key="10">
    <source>
        <dbReference type="EMBL" id="CBF84634.1"/>
    </source>
</evidence>
<feature type="transmembrane region" description="Helical" evidence="8">
    <location>
        <begin position="79"/>
        <end position="98"/>
    </location>
</feature>
<protein>
    <recommendedName>
        <fullName evidence="9">Major facilitator superfamily (MFS) profile domain-containing protein</fullName>
    </recommendedName>
</protein>